<dbReference type="RefSeq" id="WP_097007179.1">
    <property type="nucleotide sequence ID" value="NZ_OBEJ01000001.1"/>
</dbReference>
<dbReference type="GO" id="GO:0003684">
    <property type="term" value="F:damaged DNA binding"/>
    <property type="evidence" value="ECO:0007669"/>
    <property type="project" value="InterPro"/>
</dbReference>
<dbReference type="SMART" id="SM00478">
    <property type="entry name" value="ENDO3c"/>
    <property type="match status" value="1"/>
</dbReference>
<comment type="catalytic activity">
    <reaction evidence="9">
        <text>2'-deoxyribonucleotide-(2'-deoxyribose 5'-phosphate)-2'-deoxyribonucleotide-DNA = a 3'-end 2'-deoxyribonucleotide-(2,3-dehydro-2,3-deoxyribose 5'-phosphate)-DNA + a 5'-end 5'-phospho-2'-deoxyribonucleoside-DNA + H(+)</text>
        <dbReference type="Rhea" id="RHEA:66592"/>
        <dbReference type="Rhea" id="RHEA-COMP:13180"/>
        <dbReference type="Rhea" id="RHEA-COMP:16897"/>
        <dbReference type="Rhea" id="RHEA-COMP:17067"/>
        <dbReference type="ChEBI" id="CHEBI:15378"/>
        <dbReference type="ChEBI" id="CHEBI:136412"/>
        <dbReference type="ChEBI" id="CHEBI:157695"/>
        <dbReference type="ChEBI" id="CHEBI:167181"/>
        <dbReference type="EC" id="4.2.99.18"/>
    </reaction>
</comment>
<evidence type="ECO:0000313" key="12">
    <source>
        <dbReference type="Proteomes" id="UP000219453"/>
    </source>
</evidence>
<dbReference type="InterPro" id="IPR052054">
    <property type="entry name" value="Oxidative_DNA_repair_enzyme"/>
</dbReference>
<keyword evidence="12" id="KW-1185">Reference proteome</keyword>
<evidence type="ECO:0000256" key="8">
    <source>
        <dbReference type="ARBA" id="ARBA00023295"/>
    </source>
</evidence>
<evidence type="ECO:0000256" key="1">
    <source>
        <dbReference type="ARBA" id="ARBA00010679"/>
    </source>
</evidence>
<dbReference type="CDD" id="cd00056">
    <property type="entry name" value="ENDO3c"/>
    <property type="match status" value="1"/>
</dbReference>
<evidence type="ECO:0000256" key="4">
    <source>
        <dbReference type="ARBA" id="ARBA00022801"/>
    </source>
</evidence>
<dbReference type="PANTHER" id="PTHR10242:SF2">
    <property type="entry name" value="N-GLYCOSYLASE_DNA LYASE"/>
    <property type="match status" value="1"/>
</dbReference>
<keyword evidence="8" id="KW-0326">Glycosidase</keyword>
<dbReference type="Pfam" id="PF00730">
    <property type="entry name" value="HhH-GPD"/>
    <property type="match status" value="1"/>
</dbReference>
<evidence type="ECO:0000259" key="10">
    <source>
        <dbReference type="SMART" id="SM00478"/>
    </source>
</evidence>
<evidence type="ECO:0000256" key="6">
    <source>
        <dbReference type="ARBA" id="ARBA00023239"/>
    </source>
</evidence>
<evidence type="ECO:0000256" key="2">
    <source>
        <dbReference type="ARBA" id="ARBA00012720"/>
    </source>
</evidence>
<keyword evidence="6 11" id="KW-0456">Lyase</keyword>
<name>A0A285N511_NATPI</name>
<evidence type="ECO:0000256" key="9">
    <source>
        <dbReference type="ARBA" id="ARBA00044632"/>
    </source>
</evidence>
<dbReference type="GO" id="GO:0140078">
    <property type="term" value="F:class I DNA-(apurinic or apyrimidinic site) endonuclease activity"/>
    <property type="evidence" value="ECO:0007669"/>
    <property type="project" value="UniProtKB-EC"/>
</dbReference>
<organism evidence="11 12">
    <name type="scientific">Natronoarchaeum philippinense</name>
    <dbReference type="NCBI Taxonomy" id="558529"/>
    <lineage>
        <taxon>Archaea</taxon>
        <taxon>Methanobacteriati</taxon>
        <taxon>Methanobacteriota</taxon>
        <taxon>Stenosarchaea group</taxon>
        <taxon>Halobacteria</taxon>
        <taxon>Halobacteriales</taxon>
        <taxon>Natronoarchaeaceae</taxon>
    </lineage>
</organism>
<keyword evidence="5" id="KW-0234">DNA repair</keyword>
<dbReference type="InterPro" id="IPR012904">
    <property type="entry name" value="OGG_N"/>
</dbReference>
<dbReference type="AlphaFoldDB" id="A0A285N511"/>
<dbReference type="Pfam" id="PF07934">
    <property type="entry name" value="OGG_N"/>
    <property type="match status" value="1"/>
</dbReference>
<keyword evidence="3" id="KW-0227">DNA damage</keyword>
<dbReference type="InterPro" id="IPR011257">
    <property type="entry name" value="DNA_glycosylase"/>
</dbReference>
<evidence type="ECO:0000313" key="11">
    <source>
        <dbReference type="EMBL" id="SNZ02811.1"/>
    </source>
</evidence>
<dbReference type="Proteomes" id="UP000219453">
    <property type="component" value="Unassembled WGS sequence"/>
</dbReference>
<keyword evidence="4" id="KW-0378">Hydrolase</keyword>
<dbReference type="OrthoDB" id="14922at2157"/>
<protein>
    <recommendedName>
        <fullName evidence="2">DNA-(apurinic or apyrimidinic site) lyase</fullName>
        <ecNumber evidence="2">4.2.99.18</ecNumber>
    </recommendedName>
</protein>
<dbReference type="InterPro" id="IPR003265">
    <property type="entry name" value="HhH-GPD_domain"/>
</dbReference>
<dbReference type="GO" id="GO:0006284">
    <property type="term" value="P:base-excision repair"/>
    <property type="evidence" value="ECO:0007669"/>
    <property type="project" value="InterPro"/>
</dbReference>
<dbReference type="EC" id="4.2.99.18" evidence="2"/>
<dbReference type="GO" id="GO:0008534">
    <property type="term" value="F:oxidized purine nucleobase lesion DNA N-glycosylase activity"/>
    <property type="evidence" value="ECO:0007669"/>
    <property type="project" value="InterPro"/>
</dbReference>
<dbReference type="InterPro" id="IPR023170">
    <property type="entry name" value="HhH_base_excis_C"/>
</dbReference>
<keyword evidence="7" id="KW-0511">Multifunctional enzyme</keyword>
<comment type="similarity">
    <text evidence="1">Belongs to the type-1 OGG1 family.</text>
</comment>
<evidence type="ECO:0000256" key="7">
    <source>
        <dbReference type="ARBA" id="ARBA00023268"/>
    </source>
</evidence>
<feature type="domain" description="HhH-GPD" evidence="10">
    <location>
        <begin position="143"/>
        <end position="312"/>
    </location>
</feature>
<dbReference type="EMBL" id="OBEJ01000001">
    <property type="protein sequence ID" value="SNZ02811.1"/>
    <property type="molecule type" value="Genomic_DNA"/>
</dbReference>
<dbReference type="GO" id="GO:0006289">
    <property type="term" value="P:nucleotide-excision repair"/>
    <property type="evidence" value="ECO:0007669"/>
    <property type="project" value="InterPro"/>
</dbReference>
<dbReference type="PANTHER" id="PTHR10242">
    <property type="entry name" value="8-OXOGUANINE DNA GLYCOSYLASE"/>
    <property type="match status" value="1"/>
</dbReference>
<gene>
    <name evidence="11" type="ORF">SAMN06269185_0118</name>
</gene>
<accession>A0A285N511</accession>
<dbReference type="Gene3D" id="1.10.340.30">
    <property type="entry name" value="Hypothetical protein, domain 2"/>
    <property type="match status" value="1"/>
</dbReference>
<dbReference type="SUPFAM" id="SSF48150">
    <property type="entry name" value="DNA-glycosylase"/>
    <property type="match status" value="1"/>
</dbReference>
<proteinExistence type="inferred from homology"/>
<evidence type="ECO:0000256" key="3">
    <source>
        <dbReference type="ARBA" id="ARBA00022763"/>
    </source>
</evidence>
<reference evidence="11 12" key="1">
    <citation type="submission" date="2017-09" db="EMBL/GenBank/DDBJ databases">
        <authorList>
            <person name="Ehlers B."/>
            <person name="Leendertz F.H."/>
        </authorList>
    </citation>
    <scope>NUCLEOTIDE SEQUENCE [LARGE SCALE GENOMIC DNA]</scope>
    <source>
        <strain evidence="11 12">DSM 27208</strain>
    </source>
</reference>
<dbReference type="SUPFAM" id="SSF55945">
    <property type="entry name" value="TATA-box binding protein-like"/>
    <property type="match status" value="1"/>
</dbReference>
<evidence type="ECO:0000256" key="5">
    <source>
        <dbReference type="ARBA" id="ARBA00023204"/>
    </source>
</evidence>
<sequence>MPTGSIPIDTLPGGIDLYATLESGQSYLWRREDGRMYEDAPDGQPWYCTVIGGETLRDSDGTSGQRPRDAEALRVRQTDEAIEWESTTDAETAVRTLLRLDDDLPEIFESAPDDDLVEASYDYARGLRLVDDPPFPTLIAFICSQQMRVARIHSMVSTLAREYGDAVEFRDRTYHAFPTPDQLAAATESELRELGLGYRAPYVVRTAEMVASGEAHPRDAAGLPYEDAREELTRFVGVGDKVADCILLFSLGYLEAVPLDTWIKTAVEEYYPECDRGNYRETSRAIRSAFGVETDGASDTGRDDAYAGYVQTYVFHYLRTRDAAE</sequence>
<dbReference type="Gene3D" id="1.10.1670.10">
    <property type="entry name" value="Helix-hairpin-Helix base-excision DNA repair enzymes (C-terminal)"/>
    <property type="match status" value="1"/>
</dbReference>